<sequence length="439" mass="48197">MFKVAVVGRPNVGKSTLVNRIVGRQDAIVEERSGVTRDRKSYVAAWRGHSFELIDTGGWLEAGDALEVKISEQARSAMADCDIALFVVDAAVGITSEDADVAELLRRISKPVIVVANKAESESRRFNSWEFAALGFDDLIPVSALHGVMTGDLLDVLIDRLTENAPEGSIDLDDGENSETDVDDGIFSVAIVGRPNVGKSTLFNRMVGDDRAVVHDMPGTTTDTVDTVIETDIGVLRFLDTAGMRRRAKEASGTEYYSMVRALKAIDSADVAILVVDGQEGVTHQDQRLAERVDAAGSPVVVVLNKWEDLSSEDKLIRGEEAEEKLAFLTYAPFIRISAKTGLGVHRILPAVQNAIVAYRRRIPTRELNVAISEFQTVHPPKGTKILYAVQGATDPPTFTLFSSRPIDAGYMRYLERKLRERFGLGPTPIKMRVRRRSD</sequence>
<organism evidence="12 13">
    <name type="scientific">Acidithrix ferrooxidans</name>
    <dbReference type="NCBI Taxonomy" id="1280514"/>
    <lineage>
        <taxon>Bacteria</taxon>
        <taxon>Bacillati</taxon>
        <taxon>Actinomycetota</taxon>
        <taxon>Acidimicrobiia</taxon>
        <taxon>Acidimicrobiales</taxon>
        <taxon>Acidimicrobiaceae</taxon>
        <taxon>Acidithrix</taxon>
    </lineage>
</organism>
<evidence type="ECO:0000256" key="5">
    <source>
        <dbReference type="ARBA" id="ARBA00022741"/>
    </source>
</evidence>
<dbReference type="Pfam" id="PF01926">
    <property type="entry name" value="MMR_HSR1"/>
    <property type="match status" value="2"/>
</dbReference>
<dbReference type="CDD" id="cd01895">
    <property type="entry name" value="EngA2"/>
    <property type="match status" value="1"/>
</dbReference>
<accession>A0A0D8HH01</accession>
<dbReference type="Gene3D" id="3.30.300.20">
    <property type="match status" value="1"/>
</dbReference>
<dbReference type="Proteomes" id="UP000032360">
    <property type="component" value="Unassembled WGS sequence"/>
</dbReference>
<dbReference type="PANTHER" id="PTHR43834">
    <property type="entry name" value="GTPASE DER"/>
    <property type="match status" value="1"/>
</dbReference>
<dbReference type="PIRSF" id="PIRSF006485">
    <property type="entry name" value="GTP-binding_EngA"/>
    <property type="match status" value="1"/>
</dbReference>
<proteinExistence type="inferred from homology"/>
<evidence type="ECO:0000256" key="8">
    <source>
        <dbReference type="HAMAP-Rule" id="MF_00195"/>
    </source>
</evidence>
<feature type="binding site" evidence="8">
    <location>
        <begin position="8"/>
        <end position="15"/>
    </location>
    <ligand>
        <name>GTP</name>
        <dbReference type="ChEBI" id="CHEBI:37565"/>
        <label>1</label>
    </ligand>
</feature>
<dbReference type="Gene3D" id="3.40.50.300">
    <property type="entry name" value="P-loop containing nucleotide triphosphate hydrolases"/>
    <property type="match status" value="2"/>
</dbReference>
<dbReference type="InterPro" id="IPR027417">
    <property type="entry name" value="P-loop_NTPase"/>
</dbReference>
<dbReference type="PROSITE" id="PS51712">
    <property type="entry name" value="G_ENGA"/>
    <property type="match status" value="2"/>
</dbReference>
<dbReference type="InterPro" id="IPR006073">
    <property type="entry name" value="GTP-bd"/>
</dbReference>
<keyword evidence="3 8" id="KW-0690">Ribosome biogenesis</keyword>
<keyword evidence="6 8" id="KW-0342">GTP-binding</keyword>
<feature type="binding site" evidence="8">
    <location>
        <begin position="193"/>
        <end position="200"/>
    </location>
    <ligand>
        <name>GTP</name>
        <dbReference type="ChEBI" id="CHEBI:37565"/>
        <label>2</label>
    </ligand>
</feature>
<dbReference type="EMBL" id="JXYS01000065">
    <property type="protein sequence ID" value="KJF17129.1"/>
    <property type="molecule type" value="Genomic_DNA"/>
</dbReference>
<evidence type="ECO:0000256" key="1">
    <source>
        <dbReference type="ARBA" id="ARBA00008279"/>
    </source>
</evidence>
<dbReference type="NCBIfam" id="TIGR03594">
    <property type="entry name" value="GTPase_EngA"/>
    <property type="match status" value="1"/>
</dbReference>
<evidence type="ECO:0000256" key="3">
    <source>
        <dbReference type="ARBA" id="ARBA00022517"/>
    </source>
</evidence>
<comment type="caution">
    <text evidence="12">The sequence shown here is derived from an EMBL/GenBank/DDBJ whole genome shotgun (WGS) entry which is preliminary data.</text>
</comment>
<feature type="domain" description="EngA-type G" evidence="11">
    <location>
        <begin position="2"/>
        <end position="165"/>
    </location>
</feature>
<reference evidence="12 13" key="1">
    <citation type="submission" date="2015-01" db="EMBL/GenBank/DDBJ databases">
        <title>Draft genome of the acidophilic iron oxidizer Acidithrix ferrooxidans strain Py-F3.</title>
        <authorList>
            <person name="Poehlein A."/>
            <person name="Eisen S."/>
            <person name="Schloemann M."/>
            <person name="Johnson B.D."/>
            <person name="Daniel R."/>
            <person name="Muehling M."/>
        </authorList>
    </citation>
    <scope>NUCLEOTIDE SEQUENCE [LARGE SCALE GENOMIC DNA]</scope>
    <source>
        <strain evidence="12 13">Py-F3</strain>
    </source>
</reference>
<dbReference type="OrthoDB" id="9805918at2"/>
<keyword evidence="13" id="KW-1185">Reference proteome</keyword>
<dbReference type="PRINTS" id="PR00326">
    <property type="entry name" value="GTP1OBG"/>
</dbReference>
<feature type="binding site" evidence="8">
    <location>
        <begin position="117"/>
        <end position="120"/>
    </location>
    <ligand>
        <name>GTP</name>
        <dbReference type="ChEBI" id="CHEBI:37565"/>
        <label>1</label>
    </ligand>
</feature>
<gene>
    <name evidence="8 12" type="primary">der</name>
    <name evidence="12" type="ORF">AXFE_20420</name>
</gene>
<dbReference type="InterPro" id="IPR016484">
    <property type="entry name" value="GTPase_Der"/>
</dbReference>
<dbReference type="InterPro" id="IPR005225">
    <property type="entry name" value="Small_GTP-bd"/>
</dbReference>
<comment type="function">
    <text evidence="8 10">GTPase that plays an essential role in the late steps of ribosome biogenesis.</text>
</comment>
<dbReference type="NCBIfam" id="TIGR00231">
    <property type="entry name" value="small_GTP"/>
    <property type="match status" value="2"/>
</dbReference>
<feature type="domain" description="EngA-type G" evidence="11">
    <location>
        <begin position="187"/>
        <end position="360"/>
    </location>
</feature>
<dbReference type="Pfam" id="PF14714">
    <property type="entry name" value="KH_dom-like"/>
    <property type="match status" value="1"/>
</dbReference>
<dbReference type="InterPro" id="IPR031166">
    <property type="entry name" value="G_ENGA"/>
</dbReference>
<dbReference type="RefSeq" id="WP_052605680.1">
    <property type="nucleotide sequence ID" value="NZ_JXYS01000065.1"/>
</dbReference>
<keyword evidence="5 8" id="KW-0547">Nucleotide-binding</keyword>
<dbReference type="PATRIC" id="fig|1280514.3.peg.2675"/>
<dbReference type="SUPFAM" id="SSF52540">
    <property type="entry name" value="P-loop containing nucleoside triphosphate hydrolases"/>
    <property type="match status" value="2"/>
</dbReference>
<evidence type="ECO:0000313" key="13">
    <source>
        <dbReference type="Proteomes" id="UP000032360"/>
    </source>
</evidence>
<evidence type="ECO:0000256" key="7">
    <source>
        <dbReference type="ARBA" id="ARBA00032345"/>
    </source>
</evidence>
<evidence type="ECO:0000259" key="11">
    <source>
        <dbReference type="PROSITE" id="PS51712"/>
    </source>
</evidence>
<dbReference type="AlphaFoldDB" id="A0A0D8HH01"/>
<dbReference type="PANTHER" id="PTHR43834:SF6">
    <property type="entry name" value="GTPASE DER"/>
    <property type="match status" value="1"/>
</dbReference>
<comment type="subunit">
    <text evidence="8">Associates with the 50S ribosomal subunit.</text>
</comment>
<comment type="similarity">
    <text evidence="1 8 9 10">Belongs to the TRAFAC class TrmE-Era-EngA-EngB-Septin-like GTPase superfamily. EngA (Der) GTPase family.</text>
</comment>
<dbReference type="GO" id="GO:0042254">
    <property type="term" value="P:ribosome biogenesis"/>
    <property type="evidence" value="ECO:0007669"/>
    <property type="project" value="UniProtKB-KW"/>
</dbReference>
<evidence type="ECO:0000256" key="4">
    <source>
        <dbReference type="ARBA" id="ARBA00022737"/>
    </source>
</evidence>
<evidence type="ECO:0000256" key="9">
    <source>
        <dbReference type="PROSITE-ProRule" id="PRU01049"/>
    </source>
</evidence>
<dbReference type="GO" id="GO:0043022">
    <property type="term" value="F:ribosome binding"/>
    <property type="evidence" value="ECO:0007669"/>
    <property type="project" value="TreeGrafter"/>
</dbReference>
<feature type="binding site" evidence="8">
    <location>
        <begin position="55"/>
        <end position="59"/>
    </location>
    <ligand>
        <name>GTP</name>
        <dbReference type="ChEBI" id="CHEBI:37565"/>
        <label>1</label>
    </ligand>
</feature>
<dbReference type="HAMAP" id="MF_00195">
    <property type="entry name" value="GTPase_Der"/>
    <property type="match status" value="1"/>
</dbReference>
<dbReference type="InterPro" id="IPR015946">
    <property type="entry name" value="KH_dom-like_a/b"/>
</dbReference>
<dbReference type="InterPro" id="IPR032859">
    <property type="entry name" value="KH_dom-like"/>
</dbReference>
<evidence type="ECO:0000256" key="10">
    <source>
        <dbReference type="RuleBase" id="RU004481"/>
    </source>
</evidence>
<comment type="caution">
    <text evidence="8">Lacks conserved residue(s) required for the propagation of feature annotation.</text>
</comment>
<name>A0A0D8HH01_9ACTN</name>
<evidence type="ECO:0000313" key="12">
    <source>
        <dbReference type="EMBL" id="KJF17129.1"/>
    </source>
</evidence>
<dbReference type="CDD" id="cd01894">
    <property type="entry name" value="EngA1"/>
    <property type="match status" value="1"/>
</dbReference>
<dbReference type="GO" id="GO:0005525">
    <property type="term" value="F:GTP binding"/>
    <property type="evidence" value="ECO:0007669"/>
    <property type="project" value="UniProtKB-UniRule"/>
</dbReference>
<evidence type="ECO:0000256" key="2">
    <source>
        <dbReference type="ARBA" id="ARBA00020953"/>
    </source>
</evidence>
<feature type="binding site" evidence="8">
    <location>
        <begin position="240"/>
        <end position="244"/>
    </location>
    <ligand>
        <name>GTP</name>
        <dbReference type="ChEBI" id="CHEBI:37565"/>
        <label>2</label>
    </ligand>
</feature>
<keyword evidence="4 10" id="KW-0677">Repeat</keyword>
<protein>
    <recommendedName>
        <fullName evidence="2 8">GTPase Der</fullName>
    </recommendedName>
    <alternativeName>
        <fullName evidence="7 8">GTP-binding protein EngA</fullName>
    </alternativeName>
</protein>
<evidence type="ECO:0000256" key="6">
    <source>
        <dbReference type="ARBA" id="ARBA00023134"/>
    </source>
</evidence>
<dbReference type="STRING" id="1280514.AXFE_20420"/>